<evidence type="ECO:0000256" key="7">
    <source>
        <dbReference type="ARBA" id="ARBA00022759"/>
    </source>
</evidence>
<evidence type="ECO:0000256" key="14">
    <source>
        <dbReference type="ARBA" id="ARBA00023125"/>
    </source>
</evidence>
<keyword evidence="5" id="KW-0479">Metal-binding</keyword>
<dbReference type="InterPro" id="IPR041588">
    <property type="entry name" value="Integrase_H2C2"/>
</dbReference>
<dbReference type="GO" id="GO:0003887">
    <property type="term" value="F:DNA-directed DNA polymerase activity"/>
    <property type="evidence" value="ECO:0007669"/>
    <property type="project" value="UniProtKB-KW"/>
</dbReference>
<keyword evidence="12" id="KW-0695">RNA-directed DNA polymerase</keyword>
<keyword evidence="13" id="KW-0239">DNA-directed DNA polymerase</keyword>
<evidence type="ECO:0000256" key="4">
    <source>
        <dbReference type="ARBA" id="ARBA00022722"/>
    </source>
</evidence>
<dbReference type="Proteomes" id="UP000288805">
    <property type="component" value="Unassembled WGS sequence"/>
</dbReference>
<dbReference type="GO" id="GO:0004190">
    <property type="term" value="F:aspartic-type endopeptidase activity"/>
    <property type="evidence" value="ECO:0007669"/>
    <property type="project" value="UniProtKB-KW"/>
</dbReference>
<evidence type="ECO:0000256" key="12">
    <source>
        <dbReference type="ARBA" id="ARBA00022918"/>
    </source>
</evidence>
<dbReference type="Pfam" id="PF03732">
    <property type="entry name" value="Retrotrans_gag"/>
    <property type="match status" value="1"/>
</dbReference>
<keyword evidence="10" id="KW-0694">RNA-binding</keyword>
<dbReference type="AlphaFoldDB" id="A0A438IPW6"/>
<keyword evidence="2" id="KW-0808">Transferase</keyword>
<dbReference type="GO" id="GO:0003723">
    <property type="term" value="F:RNA binding"/>
    <property type="evidence" value="ECO:0007669"/>
    <property type="project" value="UniProtKB-KW"/>
</dbReference>
<dbReference type="Gene3D" id="3.10.20.370">
    <property type="match status" value="1"/>
</dbReference>
<dbReference type="GO" id="GO:0046872">
    <property type="term" value="F:metal ion binding"/>
    <property type="evidence" value="ECO:0007669"/>
    <property type="project" value="UniProtKB-KW"/>
</dbReference>
<keyword evidence="8" id="KW-0378">Hydrolase</keyword>
<name>A0A438IPW6_VITVI</name>
<dbReference type="SUPFAM" id="SSF53098">
    <property type="entry name" value="Ribonuclease H-like"/>
    <property type="match status" value="1"/>
</dbReference>
<evidence type="ECO:0000256" key="2">
    <source>
        <dbReference type="ARBA" id="ARBA00022679"/>
    </source>
</evidence>
<dbReference type="PROSITE" id="PS00141">
    <property type="entry name" value="ASP_PROTEASE"/>
    <property type="match status" value="1"/>
</dbReference>
<organism evidence="19 20">
    <name type="scientific">Vitis vinifera</name>
    <name type="common">Grape</name>
    <dbReference type="NCBI Taxonomy" id="29760"/>
    <lineage>
        <taxon>Eukaryota</taxon>
        <taxon>Viridiplantae</taxon>
        <taxon>Streptophyta</taxon>
        <taxon>Embryophyta</taxon>
        <taxon>Tracheophyta</taxon>
        <taxon>Spermatophyta</taxon>
        <taxon>Magnoliopsida</taxon>
        <taxon>eudicotyledons</taxon>
        <taxon>Gunneridae</taxon>
        <taxon>Pentapetalae</taxon>
        <taxon>rosids</taxon>
        <taxon>Vitales</taxon>
        <taxon>Vitaceae</taxon>
        <taxon>Viteae</taxon>
        <taxon>Vitis</taxon>
    </lineage>
</organism>
<evidence type="ECO:0000256" key="10">
    <source>
        <dbReference type="ARBA" id="ARBA00022884"/>
    </source>
</evidence>
<dbReference type="GO" id="GO:0003964">
    <property type="term" value="F:RNA-directed DNA polymerase activity"/>
    <property type="evidence" value="ECO:0007669"/>
    <property type="project" value="UniProtKB-KW"/>
</dbReference>
<dbReference type="Gene3D" id="3.10.10.10">
    <property type="entry name" value="HIV Type 1 Reverse Transcriptase, subunit A, domain 1"/>
    <property type="match status" value="1"/>
</dbReference>
<reference evidence="19 20" key="1">
    <citation type="journal article" date="2018" name="PLoS Genet.">
        <title>Population sequencing reveals clonal diversity and ancestral inbreeding in the grapevine cultivar Chardonnay.</title>
        <authorList>
            <person name="Roach M.J."/>
            <person name="Johnson D.L."/>
            <person name="Bohlmann J."/>
            <person name="van Vuuren H.J."/>
            <person name="Jones S.J."/>
            <person name="Pretorius I.S."/>
            <person name="Schmidt S.A."/>
            <person name="Borneman A.R."/>
        </authorList>
    </citation>
    <scope>NUCLEOTIDE SEQUENCE [LARGE SCALE GENOMIC DNA]</scope>
    <source>
        <strain evidence="20">cv. Chardonnay</strain>
        <tissue evidence="19">Leaf</tissue>
    </source>
</reference>
<keyword evidence="9" id="KW-0460">Magnesium</keyword>
<evidence type="ECO:0000256" key="16">
    <source>
        <dbReference type="ARBA" id="ARBA00023268"/>
    </source>
</evidence>
<keyword evidence="7" id="KW-0255">Endonuclease</keyword>
<dbReference type="InterPro" id="IPR021109">
    <property type="entry name" value="Peptidase_aspartic_dom_sf"/>
</dbReference>
<keyword evidence="11" id="KW-0229">DNA integration</keyword>
<dbReference type="InterPro" id="IPR012337">
    <property type="entry name" value="RNaseH-like_sf"/>
</dbReference>
<evidence type="ECO:0000259" key="18">
    <source>
        <dbReference type="PROSITE" id="PS50013"/>
    </source>
</evidence>
<dbReference type="GO" id="GO:0006310">
    <property type="term" value="P:DNA recombination"/>
    <property type="evidence" value="ECO:0007669"/>
    <property type="project" value="UniProtKB-KW"/>
</dbReference>
<dbReference type="GO" id="GO:0004519">
    <property type="term" value="F:endonuclease activity"/>
    <property type="evidence" value="ECO:0007669"/>
    <property type="project" value="UniProtKB-KW"/>
</dbReference>
<dbReference type="GO" id="GO:0015074">
    <property type="term" value="P:DNA integration"/>
    <property type="evidence" value="ECO:0007669"/>
    <property type="project" value="UniProtKB-KW"/>
</dbReference>
<keyword evidence="3" id="KW-0548">Nucleotidyltransferase</keyword>
<evidence type="ECO:0000256" key="8">
    <source>
        <dbReference type="ARBA" id="ARBA00022801"/>
    </source>
</evidence>
<dbReference type="InterPro" id="IPR056924">
    <property type="entry name" value="SH3_Tf2-1"/>
</dbReference>
<dbReference type="Pfam" id="PF17919">
    <property type="entry name" value="RT_RNaseH_2"/>
    <property type="match status" value="1"/>
</dbReference>
<evidence type="ECO:0000313" key="20">
    <source>
        <dbReference type="Proteomes" id="UP000288805"/>
    </source>
</evidence>
<feature type="region of interest" description="Disordered" evidence="17">
    <location>
        <begin position="83"/>
        <end position="109"/>
    </location>
</feature>
<dbReference type="InterPro" id="IPR043128">
    <property type="entry name" value="Rev_trsase/Diguanyl_cyclase"/>
</dbReference>
<dbReference type="Pfam" id="PF17921">
    <property type="entry name" value="Integrase_H2C2"/>
    <property type="match status" value="1"/>
</dbReference>
<dbReference type="PANTHER" id="PTHR37984">
    <property type="entry name" value="PROTEIN CBG26694"/>
    <property type="match status" value="1"/>
</dbReference>
<dbReference type="Gene3D" id="3.30.70.270">
    <property type="match status" value="2"/>
</dbReference>
<keyword evidence="4" id="KW-0540">Nuclease</keyword>
<evidence type="ECO:0000256" key="6">
    <source>
        <dbReference type="ARBA" id="ARBA00022750"/>
    </source>
</evidence>
<dbReference type="GO" id="GO:0003677">
    <property type="term" value="F:DNA binding"/>
    <property type="evidence" value="ECO:0007669"/>
    <property type="project" value="UniProtKB-KW"/>
</dbReference>
<dbReference type="PANTHER" id="PTHR37984:SF5">
    <property type="entry name" value="PROTEIN NYNRIN-LIKE"/>
    <property type="match status" value="1"/>
</dbReference>
<dbReference type="SUPFAM" id="SSF50630">
    <property type="entry name" value="Acid proteases"/>
    <property type="match status" value="1"/>
</dbReference>
<evidence type="ECO:0000256" key="13">
    <source>
        <dbReference type="ARBA" id="ARBA00022932"/>
    </source>
</evidence>
<dbReference type="CDD" id="cd09274">
    <property type="entry name" value="RNase_HI_RT_Ty3"/>
    <property type="match status" value="1"/>
</dbReference>
<evidence type="ECO:0000256" key="3">
    <source>
        <dbReference type="ARBA" id="ARBA00022695"/>
    </source>
</evidence>
<feature type="domain" description="Chromo" evidence="18">
    <location>
        <begin position="1036"/>
        <end position="1088"/>
    </location>
</feature>
<dbReference type="InterPro" id="IPR036397">
    <property type="entry name" value="RNaseH_sf"/>
</dbReference>
<keyword evidence="14" id="KW-0238">DNA-binding</keyword>
<proteinExistence type="predicted"/>
<dbReference type="GO" id="GO:0006508">
    <property type="term" value="P:proteolysis"/>
    <property type="evidence" value="ECO:0007669"/>
    <property type="project" value="UniProtKB-KW"/>
</dbReference>
<feature type="compositionally biased region" description="Low complexity" evidence="17">
    <location>
        <begin position="172"/>
        <end position="183"/>
    </location>
</feature>
<dbReference type="PROSITE" id="PS50013">
    <property type="entry name" value="CHROMO_2"/>
    <property type="match status" value="1"/>
</dbReference>
<dbReference type="FunFam" id="3.10.20.370:FF:000001">
    <property type="entry name" value="Retrovirus-related Pol polyprotein from transposon 17.6-like protein"/>
    <property type="match status" value="1"/>
</dbReference>
<dbReference type="EMBL" id="QGNW01000091">
    <property type="protein sequence ID" value="RVW98746.1"/>
    <property type="molecule type" value="Genomic_DNA"/>
</dbReference>
<dbReference type="Gene3D" id="1.10.340.70">
    <property type="match status" value="1"/>
</dbReference>
<dbReference type="InterPro" id="IPR005162">
    <property type="entry name" value="Retrotrans_gag_dom"/>
</dbReference>
<dbReference type="InterPro" id="IPR043502">
    <property type="entry name" value="DNA/RNA_pol_sf"/>
</dbReference>
<evidence type="ECO:0000256" key="5">
    <source>
        <dbReference type="ARBA" id="ARBA00022723"/>
    </source>
</evidence>
<dbReference type="SUPFAM" id="SSF56672">
    <property type="entry name" value="DNA/RNA polymerases"/>
    <property type="match status" value="1"/>
</dbReference>
<keyword evidence="15" id="KW-0233">DNA recombination</keyword>
<accession>A0A438IPW6</accession>
<evidence type="ECO:0000313" key="19">
    <source>
        <dbReference type="EMBL" id="RVW98746.1"/>
    </source>
</evidence>
<dbReference type="InterPro" id="IPR001969">
    <property type="entry name" value="Aspartic_peptidase_AS"/>
</dbReference>
<dbReference type="Gene3D" id="3.30.420.10">
    <property type="entry name" value="Ribonuclease H-like superfamily/Ribonuclease H"/>
    <property type="match status" value="1"/>
</dbReference>
<gene>
    <name evidence="19" type="primary">pol_1975</name>
    <name evidence="19" type="ORF">CK203_023991</name>
</gene>
<evidence type="ECO:0000256" key="11">
    <source>
        <dbReference type="ARBA" id="ARBA00022908"/>
    </source>
</evidence>
<dbReference type="InterPro" id="IPR041577">
    <property type="entry name" value="RT_RNaseH_2"/>
</dbReference>
<dbReference type="Pfam" id="PF24626">
    <property type="entry name" value="SH3_Tf2-1"/>
    <property type="match status" value="1"/>
</dbReference>
<dbReference type="InterPro" id="IPR050951">
    <property type="entry name" value="Retrovirus_Pol_polyprotein"/>
</dbReference>
<dbReference type="CDD" id="cd00303">
    <property type="entry name" value="retropepsin_like"/>
    <property type="match status" value="1"/>
</dbReference>
<feature type="region of interest" description="Disordered" evidence="17">
    <location>
        <begin position="167"/>
        <end position="189"/>
    </location>
</feature>
<evidence type="ECO:0000256" key="1">
    <source>
        <dbReference type="ARBA" id="ARBA00022670"/>
    </source>
</evidence>
<dbReference type="Gene3D" id="2.40.70.10">
    <property type="entry name" value="Acid Proteases"/>
    <property type="match status" value="1"/>
</dbReference>
<keyword evidence="16" id="KW-0511">Multifunctional enzyme</keyword>
<feature type="compositionally biased region" description="Basic and acidic residues" evidence="17">
    <location>
        <begin position="83"/>
        <end position="96"/>
    </location>
</feature>
<protein>
    <submittedName>
        <fullName evidence="19">Retrovirus-related Pol polyprotein from transposon 17.6</fullName>
    </submittedName>
</protein>
<dbReference type="FunFam" id="3.30.70.270:FF:000020">
    <property type="entry name" value="Transposon Tf2-6 polyprotein-like Protein"/>
    <property type="match status" value="1"/>
</dbReference>
<keyword evidence="1" id="KW-0645">Protease</keyword>
<evidence type="ECO:0000256" key="15">
    <source>
        <dbReference type="ARBA" id="ARBA00023172"/>
    </source>
</evidence>
<comment type="caution">
    <text evidence="19">The sequence shown here is derived from an EMBL/GenBank/DDBJ whole genome shotgun (WGS) entry which is preliminary data.</text>
</comment>
<evidence type="ECO:0000256" key="9">
    <source>
        <dbReference type="ARBA" id="ARBA00022842"/>
    </source>
</evidence>
<sequence length="1088" mass="125963">MKRVYDTEVITWDEFEGIFLGKYFGEVAKHAKRMEFEHLIQGTMSVLEYESRFSELSRFALGMIGEEGKKARRTLTKPTKFESKMGTENENKEWRKVPKGHSRGRGLSSLRDIPRSMQEVGRVLRGRLLIEYVMVVEQETTYEGLAHCGAHSRLDISLREVFSNTQKTRIATTSSQTRSSQGSNARGRGRQTVGRVFVLTPIKPEENALLVEGMILVYSTWVRVLFDTGATHSFISASYANALGLKTEMVENLLLIKSPMGTNSRVDRICKGCVITLADKALNVDLRILDMTEYDVILEMDWLIVYKALIDCHRCRIIFCLPDGFEVCFVGGKCVSLPFSQSDPCYQYVLRKGLINFLACLRDELPGLAPHREFDFSIEVYPGTDPISISPYRMAPLELKELKTQLDELLGKGFIRPSTLPWGAPMLFVKKKDVTLRLSIDYRKLNRVTVKNKYPLPRINDLFDQLKGAKYFSKIDLRTRHQLYGKLDKSEFWLTEVNFLGHVVSEAGIAIDHSKVEAVQEWQRPTNVFEIRSFLGLAGYYRKFVGDFSRIAALMTRLTRKGVKFEWNEECENAFQELKRKLTTALVLTTLISRELFTIYCDASTMGLGCVLMQQGKTVAYASRQLKQRERNYPAHDLELAAVMFALKTWKHYLYGENFERGWMETLEDYDFALHYHPGKANVVADALSRKSYGQLSSLGLREFEMYAVLEDFELCLSREGHGPCLYSISAKPMVIQRIVEAQVHDEFLENVKAQLVASEVDENWSMYEDGSVRFKRRLCVPKDVELRNELLVDAHRAKYTIYPRNTKMYQDLKRQFWWRGMKRDIAQFVANYHIWLPRTSSKKNGVWVIVDCLTKSAHFLAMKTTDPMNSLAKLYIQEVVRLHGIPLSIVSDRDPKFTSQFCIGMAPYEALYGRPCRSSLCWIEVGERCLLGPKIVQETTEKIHLIKEKLKTIQDRQKSYADQRRKPLEFEEGDWVFVKVSPRRGIFRFGKNGKLAPRFVRPFQIEKRVGKCTLDLTWVVDLQDVQISEDTSYVEEPLRILEVGEHRFRNKVIPAVKVWWQHHGIKEATWEPEEEMRRHYPQLFYDF</sequence>
<dbReference type="InterPro" id="IPR000953">
    <property type="entry name" value="Chromo/chromo_shadow_dom"/>
</dbReference>
<keyword evidence="6" id="KW-0064">Aspartyl protease</keyword>
<dbReference type="CDD" id="cd01647">
    <property type="entry name" value="RT_LTR"/>
    <property type="match status" value="1"/>
</dbReference>
<dbReference type="Pfam" id="PF08284">
    <property type="entry name" value="RVP_2"/>
    <property type="match status" value="1"/>
</dbReference>
<evidence type="ECO:0000256" key="17">
    <source>
        <dbReference type="SAM" id="MobiDB-lite"/>
    </source>
</evidence>